<dbReference type="PANTHER" id="PTHR34961">
    <property type="entry name" value="TRANSMEMBRANE PROTEIN"/>
    <property type="match status" value="1"/>
</dbReference>
<proteinExistence type="predicted"/>
<dbReference type="Proteomes" id="UP000006882">
    <property type="component" value="Chromosome G2"/>
</dbReference>
<feature type="region of interest" description="Disordered" evidence="1">
    <location>
        <begin position="38"/>
        <end position="163"/>
    </location>
</feature>
<dbReference type="EMBL" id="CM007652">
    <property type="protein sequence ID" value="ONI22601.1"/>
    <property type="molecule type" value="Genomic_DNA"/>
</dbReference>
<feature type="chain" id="PRO_5012784031" evidence="2">
    <location>
        <begin position="25"/>
        <end position="163"/>
    </location>
</feature>
<feature type="signal peptide" evidence="2">
    <location>
        <begin position="1"/>
        <end position="24"/>
    </location>
</feature>
<dbReference type="OrthoDB" id="689613at2759"/>
<evidence type="ECO:0000256" key="2">
    <source>
        <dbReference type="SAM" id="SignalP"/>
    </source>
</evidence>
<keyword evidence="4" id="KW-1185">Reference proteome</keyword>
<keyword evidence="2" id="KW-0732">Signal</keyword>
<name>A0A251QFI9_PRUPE</name>
<protein>
    <submittedName>
        <fullName evidence="3">Uncharacterized protein</fullName>
    </submittedName>
</protein>
<reference evidence="3 4" key="1">
    <citation type="journal article" date="2013" name="Nat. Genet.">
        <title>The high-quality draft genome of peach (Prunus persica) identifies unique patterns of genetic diversity, domestication and genome evolution.</title>
        <authorList>
            <consortium name="International Peach Genome Initiative"/>
            <person name="Verde I."/>
            <person name="Abbott A.G."/>
            <person name="Scalabrin S."/>
            <person name="Jung S."/>
            <person name="Shu S."/>
            <person name="Marroni F."/>
            <person name="Zhebentyayeva T."/>
            <person name="Dettori M.T."/>
            <person name="Grimwood J."/>
            <person name="Cattonaro F."/>
            <person name="Zuccolo A."/>
            <person name="Rossini L."/>
            <person name="Jenkins J."/>
            <person name="Vendramin E."/>
            <person name="Meisel L.A."/>
            <person name="Decroocq V."/>
            <person name="Sosinski B."/>
            <person name="Prochnik S."/>
            <person name="Mitros T."/>
            <person name="Policriti A."/>
            <person name="Cipriani G."/>
            <person name="Dondini L."/>
            <person name="Ficklin S."/>
            <person name="Goodstein D.M."/>
            <person name="Xuan P."/>
            <person name="Del Fabbro C."/>
            <person name="Aramini V."/>
            <person name="Copetti D."/>
            <person name="Gonzalez S."/>
            <person name="Horner D.S."/>
            <person name="Falchi R."/>
            <person name="Lucas S."/>
            <person name="Mica E."/>
            <person name="Maldonado J."/>
            <person name="Lazzari B."/>
            <person name="Bielenberg D."/>
            <person name="Pirona R."/>
            <person name="Miculan M."/>
            <person name="Barakat A."/>
            <person name="Testolin R."/>
            <person name="Stella A."/>
            <person name="Tartarini S."/>
            <person name="Tonutti P."/>
            <person name="Arus P."/>
            <person name="Orellana A."/>
            <person name="Wells C."/>
            <person name="Main D."/>
            <person name="Vizzotto G."/>
            <person name="Silva H."/>
            <person name="Salamini F."/>
            <person name="Schmutz J."/>
            <person name="Morgante M."/>
            <person name="Rokhsar D.S."/>
        </authorList>
    </citation>
    <scope>NUCLEOTIDE SEQUENCE [LARGE SCALE GENOMIC DNA]</scope>
    <source>
        <strain evidence="4">cv. Nemared</strain>
    </source>
</reference>
<feature type="compositionally biased region" description="Basic and acidic residues" evidence="1">
    <location>
        <begin position="38"/>
        <end position="51"/>
    </location>
</feature>
<evidence type="ECO:0000313" key="3">
    <source>
        <dbReference type="EMBL" id="ONI22601.1"/>
    </source>
</evidence>
<evidence type="ECO:0000313" key="4">
    <source>
        <dbReference type="Proteomes" id="UP000006882"/>
    </source>
</evidence>
<feature type="compositionally biased region" description="Basic and acidic residues" evidence="1">
    <location>
        <begin position="71"/>
        <end position="82"/>
    </location>
</feature>
<dbReference type="Gramene" id="ONI22601">
    <property type="protein sequence ID" value="ONI22601"/>
    <property type="gene ID" value="PRUPE_2G138500"/>
</dbReference>
<gene>
    <name evidence="3" type="ORF">PRUPE_2G138500</name>
</gene>
<dbReference type="InterPro" id="IPR053313">
    <property type="entry name" value="RGF"/>
</dbReference>
<dbReference type="AlphaFoldDB" id="A0A251QFI9"/>
<accession>A0A251QFI9</accession>
<sequence>MSTSTSAHCLLLFLLCLSLHACNARRLGAVEKKPENKLHLVNKSTKEKGSDDNIPAVAKVKSFSSKAAPEVAKERSTAETHSDNSINTKEPTHTKASDVSRKTKRSASGAVEHHPTTVDADDDNKSSFDSVSWRVPHKKREVQKQPGFNLDYSPPKTHPPSHN</sequence>
<organism evidence="3 4">
    <name type="scientific">Prunus persica</name>
    <name type="common">Peach</name>
    <name type="synonym">Amygdalus persica</name>
    <dbReference type="NCBI Taxonomy" id="3760"/>
    <lineage>
        <taxon>Eukaryota</taxon>
        <taxon>Viridiplantae</taxon>
        <taxon>Streptophyta</taxon>
        <taxon>Embryophyta</taxon>
        <taxon>Tracheophyta</taxon>
        <taxon>Spermatophyta</taxon>
        <taxon>Magnoliopsida</taxon>
        <taxon>eudicotyledons</taxon>
        <taxon>Gunneridae</taxon>
        <taxon>Pentapetalae</taxon>
        <taxon>rosids</taxon>
        <taxon>fabids</taxon>
        <taxon>Rosales</taxon>
        <taxon>Rosaceae</taxon>
        <taxon>Amygdaloideae</taxon>
        <taxon>Amygdaleae</taxon>
        <taxon>Prunus</taxon>
    </lineage>
</organism>
<dbReference type="PANTHER" id="PTHR34961:SF1">
    <property type="entry name" value="ROOT MERISTEM GROWTH FACTOR 10"/>
    <property type="match status" value="1"/>
</dbReference>
<feature type="compositionally biased region" description="Basic and acidic residues" evidence="1">
    <location>
        <begin position="90"/>
        <end position="101"/>
    </location>
</feature>
<evidence type="ECO:0000256" key="1">
    <source>
        <dbReference type="SAM" id="MobiDB-lite"/>
    </source>
</evidence>